<name>A0AAV3BLB0_CLOPF</name>
<organism evidence="1 2">
    <name type="scientific">Clostridium perfringens B str. ATCC 3626</name>
    <dbReference type="NCBI Taxonomy" id="451754"/>
    <lineage>
        <taxon>Bacteria</taxon>
        <taxon>Bacillati</taxon>
        <taxon>Bacillota</taxon>
        <taxon>Clostridia</taxon>
        <taxon>Eubacteriales</taxon>
        <taxon>Clostridiaceae</taxon>
        <taxon>Clostridium</taxon>
    </lineage>
</organism>
<dbReference type="Gene3D" id="2.80.10.50">
    <property type="match status" value="1"/>
</dbReference>
<dbReference type="EMBL" id="ABDV01000020">
    <property type="protein sequence ID" value="EDT23253.1"/>
    <property type="molecule type" value="Genomic_DNA"/>
</dbReference>
<protein>
    <submittedName>
        <fullName evidence="1">Cry protein</fullName>
    </submittedName>
</protein>
<dbReference type="AlphaFoldDB" id="A0AAV3BLB0"/>
<sequence length="75" mass="8774">MGDQENVVVSSFAGNIIEQFWKLEQNPDGYFIIKSAKNENLVIDIQRNDPSNENNIKVYQRKYSNNSNQKFKFSK</sequence>
<gene>
    <name evidence="1" type="ORF">AC1_A0113</name>
</gene>
<evidence type="ECO:0000313" key="2">
    <source>
        <dbReference type="Proteomes" id="UP000004342"/>
    </source>
</evidence>
<dbReference type="Proteomes" id="UP000004342">
    <property type="component" value="Unassembled WGS sequence"/>
</dbReference>
<reference evidence="1 2" key="1">
    <citation type="submission" date="2007-07" db="EMBL/GenBank/DDBJ databases">
        <title>Annotation of Clostridium perfringens B str. ATCC 3626.</title>
        <authorList>
            <person name="Paulsen I."/>
            <person name="Sebastian Y."/>
        </authorList>
    </citation>
    <scope>NUCLEOTIDE SEQUENCE [LARGE SCALE GENOMIC DNA]</scope>
    <source>
        <strain evidence="2">B str. ATCC 3626</strain>
    </source>
</reference>
<comment type="caution">
    <text evidence="1">The sequence shown here is derived from an EMBL/GenBank/DDBJ whole genome shotgun (WGS) entry which is preliminary data.</text>
</comment>
<evidence type="ECO:0000313" key="1">
    <source>
        <dbReference type="EMBL" id="EDT23253.1"/>
    </source>
</evidence>
<accession>A0AAV3BLB0</accession>
<dbReference type="InterPro" id="IPR035992">
    <property type="entry name" value="Ricin_B-like_lectins"/>
</dbReference>
<proteinExistence type="predicted"/>
<dbReference type="SUPFAM" id="SSF50370">
    <property type="entry name" value="Ricin B-like lectins"/>
    <property type="match status" value="1"/>
</dbReference>